<reference evidence="2 3" key="1">
    <citation type="submission" date="2019-05" db="EMBL/GenBank/DDBJ databases">
        <title>A Chromosome-scale Meerkat (S. suricatta) Genome Assembly.</title>
        <authorList>
            <person name="Dudchenko O."/>
            <person name="Lieberman Aiden E."/>
            <person name="Tung J."/>
            <person name="Barreiro L.B."/>
            <person name="Clutton-Brock T.H."/>
        </authorList>
    </citation>
    <scope>NUCLEOTIDE SEQUENCE [LARGE SCALE GENOMIC DNA]</scope>
</reference>
<reference evidence="2" key="2">
    <citation type="submission" date="2025-08" db="UniProtKB">
        <authorList>
            <consortium name="Ensembl"/>
        </authorList>
    </citation>
    <scope>IDENTIFICATION</scope>
</reference>
<reference evidence="2" key="3">
    <citation type="submission" date="2025-09" db="UniProtKB">
        <authorList>
            <consortium name="Ensembl"/>
        </authorList>
    </citation>
    <scope>IDENTIFICATION</scope>
</reference>
<dbReference type="Proteomes" id="UP000472268">
    <property type="component" value="Chromosome 3"/>
</dbReference>
<evidence type="ECO:0000256" key="1">
    <source>
        <dbReference type="SAM" id="MobiDB-lite"/>
    </source>
</evidence>
<keyword evidence="3" id="KW-1185">Reference proteome</keyword>
<sequence length="56" mass="6547">MEDMNKYSNIKEFTEGPEINASKSQDGGLKKLNFPWTQKQMKEEDFVLSHIQLKSQ</sequence>
<protein>
    <submittedName>
        <fullName evidence="2">Uncharacterized protein</fullName>
    </submittedName>
</protein>
<evidence type="ECO:0000313" key="3">
    <source>
        <dbReference type="Proteomes" id="UP000472268"/>
    </source>
</evidence>
<name>A0A673VGE5_SURSU</name>
<organism evidence="2 3">
    <name type="scientific">Suricata suricatta</name>
    <name type="common">Meerkat</name>
    <dbReference type="NCBI Taxonomy" id="37032"/>
    <lineage>
        <taxon>Eukaryota</taxon>
        <taxon>Metazoa</taxon>
        <taxon>Chordata</taxon>
        <taxon>Craniata</taxon>
        <taxon>Vertebrata</taxon>
        <taxon>Euteleostomi</taxon>
        <taxon>Mammalia</taxon>
        <taxon>Eutheria</taxon>
        <taxon>Laurasiatheria</taxon>
        <taxon>Carnivora</taxon>
        <taxon>Feliformia</taxon>
        <taxon>Herpestidae</taxon>
        <taxon>Suricata</taxon>
    </lineage>
</organism>
<proteinExistence type="predicted"/>
<evidence type="ECO:0000313" key="2">
    <source>
        <dbReference type="Ensembl" id="ENSSSUP00005036613.1"/>
    </source>
</evidence>
<dbReference type="OMA" id="SHIQMKN"/>
<accession>A0A673VGE5</accession>
<dbReference type="Ensembl" id="ENSSSUT00005041703.1">
    <property type="protein sequence ID" value="ENSSSUP00005036613.1"/>
    <property type="gene ID" value="ENSSSUG00005023426.1"/>
</dbReference>
<feature type="region of interest" description="Disordered" evidence="1">
    <location>
        <begin position="1"/>
        <end position="30"/>
    </location>
</feature>
<dbReference type="AlphaFoldDB" id="A0A673VGE5"/>